<proteinExistence type="inferred from homology"/>
<evidence type="ECO:0000256" key="4">
    <source>
        <dbReference type="ARBA" id="ARBA00023125"/>
    </source>
</evidence>
<dbReference type="InterPro" id="IPR036388">
    <property type="entry name" value="WH-like_DNA-bd_sf"/>
</dbReference>
<dbReference type="Gene3D" id="1.10.1740.10">
    <property type="match status" value="1"/>
</dbReference>
<dbReference type="InterPro" id="IPR013249">
    <property type="entry name" value="RNA_pol_sigma70_r4_t2"/>
</dbReference>
<comment type="caution">
    <text evidence="8">The sequence shown here is derived from an EMBL/GenBank/DDBJ whole genome shotgun (WGS) entry which is preliminary data.</text>
</comment>
<protein>
    <submittedName>
        <fullName evidence="8">SigE family RNA polymerase sigma factor</fullName>
    </submittedName>
</protein>
<dbReference type="InterPro" id="IPR013324">
    <property type="entry name" value="RNA_pol_sigma_r3/r4-like"/>
</dbReference>
<evidence type="ECO:0000313" key="8">
    <source>
        <dbReference type="EMBL" id="MFC7184769.1"/>
    </source>
</evidence>
<evidence type="ECO:0000256" key="1">
    <source>
        <dbReference type="ARBA" id="ARBA00010641"/>
    </source>
</evidence>
<dbReference type="InterPro" id="IPR014325">
    <property type="entry name" value="RNA_pol_sigma-E_actinobac"/>
</dbReference>
<dbReference type="CDD" id="cd06171">
    <property type="entry name" value="Sigma70_r4"/>
    <property type="match status" value="1"/>
</dbReference>
<keyword evidence="3" id="KW-0731">Sigma factor</keyword>
<accession>A0ABW2G903</accession>
<evidence type="ECO:0000259" key="6">
    <source>
        <dbReference type="Pfam" id="PF04542"/>
    </source>
</evidence>
<dbReference type="Pfam" id="PF04542">
    <property type="entry name" value="Sigma70_r2"/>
    <property type="match status" value="1"/>
</dbReference>
<evidence type="ECO:0000256" key="3">
    <source>
        <dbReference type="ARBA" id="ARBA00023082"/>
    </source>
</evidence>
<dbReference type="Gene3D" id="1.10.10.10">
    <property type="entry name" value="Winged helix-like DNA-binding domain superfamily/Winged helix DNA-binding domain"/>
    <property type="match status" value="1"/>
</dbReference>
<evidence type="ECO:0000313" key="9">
    <source>
        <dbReference type="Proteomes" id="UP001596435"/>
    </source>
</evidence>
<dbReference type="EMBL" id="JBHTAJ010000118">
    <property type="protein sequence ID" value="MFC7184769.1"/>
    <property type="molecule type" value="Genomic_DNA"/>
</dbReference>
<dbReference type="InterPro" id="IPR013325">
    <property type="entry name" value="RNA_pol_sigma_r2"/>
</dbReference>
<dbReference type="NCBIfam" id="TIGR02983">
    <property type="entry name" value="SigE-fam_strep"/>
    <property type="match status" value="1"/>
</dbReference>
<keyword evidence="2" id="KW-0805">Transcription regulation</keyword>
<dbReference type="RefSeq" id="WP_345708849.1">
    <property type="nucleotide sequence ID" value="NZ_BAABKV010000001.1"/>
</dbReference>
<dbReference type="NCBIfam" id="TIGR02937">
    <property type="entry name" value="sigma70-ECF"/>
    <property type="match status" value="1"/>
</dbReference>
<dbReference type="InterPro" id="IPR014284">
    <property type="entry name" value="RNA_pol_sigma-70_dom"/>
</dbReference>
<evidence type="ECO:0000259" key="7">
    <source>
        <dbReference type="Pfam" id="PF08281"/>
    </source>
</evidence>
<dbReference type="InterPro" id="IPR007627">
    <property type="entry name" value="RNA_pol_sigma70_r2"/>
</dbReference>
<reference evidence="9" key="1">
    <citation type="journal article" date="2019" name="Int. J. Syst. Evol. Microbiol.">
        <title>The Global Catalogue of Microorganisms (GCM) 10K type strain sequencing project: providing services to taxonomists for standard genome sequencing and annotation.</title>
        <authorList>
            <consortium name="The Broad Institute Genomics Platform"/>
            <consortium name="The Broad Institute Genome Sequencing Center for Infectious Disease"/>
            <person name="Wu L."/>
            <person name="Ma J."/>
        </authorList>
    </citation>
    <scope>NUCLEOTIDE SEQUENCE [LARGE SCALE GENOMIC DNA]</scope>
    <source>
        <strain evidence="9">CGMCC 1.12859</strain>
    </source>
</reference>
<dbReference type="PANTHER" id="PTHR43133:SF50">
    <property type="entry name" value="ECF RNA POLYMERASE SIGMA FACTOR SIGM"/>
    <property type="match status" value="1"/>
</dbReference>
<evidence type="ECO:0000256" key="5">
    <source>
        <dbReference type="ARBA" id="ARBA00023163"/>
    </source>
</evidence>
<feature type="domain" description="RNA polymerase sigma-70 region 2" evidence="6">
    <location>
        <begin position="15"/>
        <end position="79"/>
    </location>
</feature>
<gene>
    <name evidence="8" type="ORF">ACFQMG_34995</name>
</gene>
<dbReference type="InterPro" id="IPR039425">
    <property type="entry name" value="RNA_pol_sigma-70-like"/>
</dbReference>
<dbReference type="PANTHER" id="PTHR43133">
    <property type="entry name" value="RNA POLYMERASE ECF-TYPE SIGMA FACTO"/>
    <property type="match status" value="1"/>
</dbReference>
<comment type="similarity">
    <text evidence="1">Belongs to the sigma-70 factor family. ECF subfamily.</text>
</comment>
<name>A0ABW2G903_9ACTN</name>
<dbReference type="SUPFAM" id="SSF88946">
    <property type="entry name" value="Sigma2 domain of RNA polymerase sigma factors"/>
    <property type="match status" value="1"/>
</dbReference>
<feature type="domain" description="RNA polymerase sigma factor 70 region 4 type 2" evidence="7">
    <location>
        <begin position="107"/>
        <end position="158"/>
    </location>
</feature>
<sequence>MDEVLDFDEFAATRARRLFHVAYLMCGDFHQAQDLVQTTFGKLYAVWGRLQRGVPDTGMDAYARKVLLRTYLSHRRLRRSGEFAVGDIPDLPAGDGHGVGVSELRLTLLAALRLLPPRNRAAVVLRYLEDYSVEAVAEALGCSVSAVKSLNTRSLARLRELLGEDRALLFRN</sequence>
<organism evidence="8 9">
    <name type="scientific">Kitasatospora paranensis</name>
    <dbReference type="NCBI Taxonomy" id="258053"/>
    <lineage>
        <taxon>Bacteria</taxon>
        <taxon>Bacillati</taxon>
        <taxon>Actinomycetota</taxon>
        <taxon>Actinomycetes</taxon>
        <taxon>Kitasatosporales</taxon>
        <taxon>Streptomycetaceae</taxon>
        <taxon>Kitasatospora</taxon>
    </lineage>
</organism>
<evidence type="ECO:0000256" key="2">
    <source>
        <dbReference type="ARBA" id="ARBA00023015"/>
    </source>
</evidence>
<keyword evidence="9" id="KW-1185">Reference proteome</keyword>
<dbReference type="Pfam" id="PF08281">
    <property type="entry name" value="Sigma70_r4_2"/>
    <property type="match status" value="1"/>
</dbReference>
<dbReference type="SUPFAM" id="SSF88659">
    <property type="entry name" value="Sigma3 and sigma4 domains of RNA polymerase sigma factors"/>
    <property type="match status" value="1"/>
</dbReference>
<dbReference type="Proteomes" id="UP001596435">
    <property type="component" value="Unassembled WGS sequence"/>
</dbReference>
<keyword evidence="5" id="KW-0804">Transcription</keyword>
<keyword evidence="4" id="KW-0238">DNA-binding</keyword>